<evidence type="ECO:0000259" key="4">
    <source>
        <dbReference type="PROSITE" id="PS51118"/>
    </source>
</evidence>
<dbReference type="PANTHER" id="PTHR33204:SF29">
    <property type="entry name" value="TRANSCRIPTIONAL REGULATOR"/>
    <property type="match status" value="1"/>
</dbReference>
<dbReference type="Gene3D" id="1.10.10.10">
    <property type="entry name" value="Winged helix-like DNA-binding domain superfamily/Winged helix DNA-binding domain"/>
    <property type="match status" value="1"/>
</dbReference>
<keyword evidence="6" id="KW-1185">Reference proteome</keyword>
<evidence type="ECO:0000256" key="1">
    <source>
        <dbReference type="ARBA" id="ARBA00023015"/>
    </source>
</evidence>
<dbReference type="GO" id="GO:0003677">
    <property type="term" value="F:DNA binding"/>
    <property type="evidence" value="ECO:0007669"/>
    <property type="project" value="UniProtKB-KW"/>
</dbReference>
<dbReference type="InterPro" id="IPR036388">
    <property type="entry name" value="WH-like_DNA-bd_sf"/>
</dbReference>
<dbReference type="EMBL" id="MDEO01000033">
    <property type="protein sequence ID" value="OCX16266.1"/>
    <property type="molecule type" value="Genomic_DNA"/>
</dbReference>
<protein>
    <submittedName>
        <fullName evidence="5">Transcriptional regulator</fullName>
    </submittedName>
</protein>
<dbReference type="SUPFAM" id="SSF46785">
    <property type="entry name" value="Winged helix' DNA-binding domain"/>
    <property type="match status" value="1"/>
</dbReference>
<comment type="caution">
    <text evidence="5">The sequence shown here is derived from an EMBL/GenBank/DDBJ whole genome shotgun (WGS) entry which is preliminary data.</text>
</comment>
<sequence length="134" mass="15252">MCPSNDQEADRIANGDAPYTKLIEAMRPLAGKWKIEILWILAQRSHRFGELRRSLPGITQHMLTLRLREMEADGLIRRTVYPESVLRVEYEVSEGAHGLKPAFKALVEWSEQYGPLSRQRAADEIVRALPNIAA</sequence>
<feature type="domain" description="HTH hxlR-type" evidence="4">
    <location>
        <begin position="17"/>
        <end position="118"/>
    </location>
</feature>
<dbReference type="Proteomes" id="UP000094412">
    <property type="component" value="Unassembled WGS sequence"/>
</dbReference>
<keyword evidence="3" id="KW-0804">Transcription</keyword>
<accession>A0A1C2DNQ0</accession>
<keyword evidence="2" id="KW-0238">DNA-binding</keyword>
<dbReference type="RefSeq" id="WP_024926263.1">
    <property type="nucleotide sequence ID" value="NZ_MDEO01000033.1"/>
</dbReference>
<reference evidence="5 6" key="1">
    <citation type="submission" date="2016-08" db="EMBL/GenBank/DDBJ databases">
        <title>Whole genome sequence of Mesorhizobium sp. strain UASWS1009 isolated from industrial sewage.</title>
        <authorList>
            <person name="Crovadore J."/>
            <person name="Calmin G."/>
            <person name="Chablais R."/>
            <person name="Cochard B."/>
            <person name="Lefort F."/>
        </authorList>
    </citation>
    <scope>NUCLEOTIDE SEQUENCE [LARGE SCALE GENOMIC DNA]</scope>
    <source>
        <strain evidence="5 6">UASWS1009</strain>
    </source>
</reference>
<evidence type="ECO:0000313" key="5">
    <source>
        <dbReference type="EMBL" id="OCX16266.1"/>
    </source>
</evidence>
<dbReference type="OrthoDB" id="9800350at2"/>
<dbReference type="STRING" id="1566387.QV13_15595"/>
<evidence type="ECO:0000313" key="6">
    <source>
        <dbReference type="Proteomes" id="UP000094412"/>
    </source>
</evidence>
<name>A0A1C2DNQ0_9HYPH</name>
<organism evidence="5 6">
    <name type="scientific">Mesorhizobium hungaricum</name>
    <dbReference type="NCBI Taxonomy" id="1566387"/>
    <lineage>
        <taxon>Bacteria</taxon>
        <taxon>Pseudomonadati</taxon>
        <taxon>Pseudomonadota</taxon>
        <taxon>Alphaproteobacteria</taxon>
        <taxon>Hyphomicrobiales</taxon>
        <taxon>Phyllobacteriaceae</taxon>
        <taxon>Mesorhizobium</taxon>
    </lineage>
</organism>
<dbReference type="PANTHER" id="PTHR33204">
    <property type="entry name" value="TRANSCRIPTIONAL REGULATOR, MARR FAMILY"/>
    <property type="match status" value="1"/>
</dbReference>
<dbReference type="InterPro" id="IPR002577">
    <property type="entry name" value="HTH_HxlR"/>
</dbReference>
<dbReference type="PROSITE" id="PS51118">
    <property type="entry name" value="HTH_HXLR"/>
    <property type="match status" value="1"/>
</dbReference>
<evidence type="ECO:0000256" key="2">
    <source>
        <dbReference type="ARBA" id="ARBA00023125"/>
    </source>
</evidence>
<dbReference type="AlphaFoldDB" id="A0A1C2DNQ0"/>
<dbReference type="InterPro" id="IPR036390">
    <property type="entry name" value="WH_DNA-bd_sf"/>
</dbReference>
<keyword evidence="1" id="KW-0805">Transcription regulation</keyword>
<proteinExistence type="predicted"/>
<dbReference type="Pfam" id="PF01638">
    <property type="entry name" value="HxlR"/>
    <property type="match status" value="1"/>
</dbReference>
<gene>
    <name evidence="5" type="ORF">QV13_15595</name>
</gene>
<evidence type="ECO:0000256" key="3">
    <source>
        <dbReference type="ARBA" id="ARBA00023163"/>
    </source>
</evidence>